<proteinExistence type="predicted"/>
<evidence type="ECO:0000256" key="5">
    <source>
        <dbReference type="ARBA" id="ARBA00023136"/>
    </source>
</evidence>
<dbReference type="AlphaFoldDB" id="A0A9P1MEB4"/>
<dbReference type="PANTHER" id="PTHR23501:SF177">
    <property type="entry name" value="MAJOR FACILITATOR SUPERFAMILY (MFS) PROFILE DOMAIN-CONTAINING PROTEIN-RELATED"/>
    <property type="match status" value="1"/>
</dbReference>
<dbReference type="PANTHER" id="PTHR23501">
    <property type="entry name" value="MAJOR FACILITATOR SUPERFAMILY"/>
    <property type="match status" value="1"/>
</dbReference>
<keyword evidence="8" id="KW-1185">Reference proteome</keyword>
<organism evidence="7 8">
    <name type="scientific">Parascedosporium putredinis</name>
    <dbReference type="NCBI Taxonomy" id="1442378"/>
    <lineage>
        <taxon>Eukaryota</taxon>
        <taxon>Fungi</taxon>
        <taxon>Dikarya</taxon>
        <taxon>Ascomycota</taxon>
        <taxon>Pezizomycotina</taxon>
        <taxon>Sordariomycetes</taxon>
        <taxon>Hypocreomycetidae</taxon>
        <taxon>Microascales</taxon>
        <taxon>Microascaceae</taxon>
        <taxon>Parascedosporium</taxon>
    </lineage>
</organism>
<comment type="caution">
    <text evidence="7">The sequence shown here is derived from an EMBL/GenBank/DDBJ whole genome shotgun (WGS) entry which is preliminary data.</text>
</comment>
<evidence type="ECO:0000256" key="1">
    <source>
        <dbReference type="ARBA" id="ARBA00004141"/>
    </source>
</evidence>
<evidence type="ECO:0000256" key="2">
    <source>
        <dbReference type="ARBA" id="ARBA00022448"/>
    </source>
</evidence>
<protein>
    <submittedName>
        <fullName evidence="7">Uncharacterized protein</fullName>
    </submittedName>
</protein>
<dbReference type="GO" id="GO:0005886">
    <property type="term" value="C:plasma membrane"/>
    <property type="evidence" value="ECO:0007669"/>
    <property type="project" value="TreeGrafter"/>
</dbReference>
<evidence type="ECO:0000256" key="6">
    <source>
        <dbReference type="SAM" id="Phobius"/>
    </source>
</evidence>
<accession>A0A9P1MEB4</accession>
<evidence type="ECO:0000256" key="3">
    <source>
        <dbReference type="ARBA" id="ARBA00022692"/>
    </source>
</evidence>
<feature type="transmembrane region" description="Helical" evidence="6">
    <location>
        <begin position="64"/>
        <end position="87"/>
    </location>
</feature>
<evidence type="ECO:0000256" key="4">
    <source>
        <dbReference type="ARBA" id="ARBA00022989"/>
    </source>
</evidence>
<reference evidence="7" key="1">
    <citation type="submission" date="2022-11" db="EMBL/GenBank/DDBJ databases">
        <authorList>
            <person name="Scott C."/>
            <person name="Bruce N."/>
        </authorList>
    </citation>
    <scope>NUCLEOTIDE SEQUENCE</scope>
</reference>
<evidence type="ECO:0000313" key="7">
    <source>
        <dbReference type="EMBL" id="CAI4217603.1"/>
    </source>
</evidence>
<evidence type="ECO:0000313" key="8">
    <source>
        <dbReference type="Proteomes" id="UP000838763"/>
    </source>
</evidence>
<dbReference type="Proteomes" id="UP000838763">
    <property type="component" value="Unassembled WGS sequence"/>
</dbReference>
<keyword evidence="2" id="KW-0813">Transport</keyword>
<keyword evidence="5 6" id="KW-0472">Membrane</keyword>
<dbReference type="GO" id="GO:0022857">
    <property type="term" value="F:transmembrane transporter activity"/>
    <property type="evidence" value="ECO:0007669"/>
    <property type="project" value="TreeGrafter"/>
</dbReference>
<dbReference type="OrthoDB" id="10021397at2759"/>
<gene>
    <name evidence="7" type="ORF">PPNO1_LOCUS7209</name>
</gene>
<feature type="transmembrane region" description="Helical" evidence="6">
    <location>
        <begin position="30"/>
        <end position="52"/>
    </location>
</feature>
<sequence length="176" mass="17393">MPVLVAGAAVATVGTGLIYTLDIGSGTGSWIGFQVLAGLGWGAAYQIPIIVGQRGAQPTDVSSITAIVLFFQNFGSTACVTAGQAAFANQLLNKLSTAAPSVDPAAVIATGATAIRTVFDPADVPGIVMSYMAGVKVAFAIGIAAAGAAFVTGLCGDWKADGKSSEGGDVEIIAAL</sequence>
<comment type="subcellular location">
    <subcellularLocation>
        <location evidence="1">Membrane</location>
        <topology evidence="1">Multi-pass membrane protein</topology>
    </subcellularLocation>
</comment>
<feature type="transmembrane region" description="Helical" evidence="6">
    <location>
        <begin position="137"/>
        <end position="156"/>
    </location>
</feature>
<keyword evidence="3 6" id="KW-0812">Transmembrane</keyword>
<keyword evidence="4 6" id="KW-1133">Transmembrane helix</keyword>
<dbReference type="EMBL" id="CALLCH030000016">
    <property type="protein sequence ID" value="CAI4217603.1"/>
    <property type="molecule type" value="Genomic_DNA"/>
</dbReference>
<name>A0A9P1MEB4_9PEZI</name>